<keyword evidence="4 6" id="KW-0687">Ribonucleoprotein</keyword>
<keyword evidence="3 6" id="KW-0689">Ribosomal protein</keyword>
<proteinExistence type="inferred from homology"/>
<dbReference type="OrthoDB" id="9810484at2"/>
<dbReference type="Proteomes" id="UP000050934">
    <property type="component" value="Unassembled WGS sequence"/>
</dbReference>
<organism evidence="7 8">
    <name type="scientific">Limosilactobacillus secaliphilus</name>
    <dbReference type="NCBI Taxonomy" id="396268"/>
    <lineage>
        <taxon>Bacteria</taxon>
        <taxon>Bacillati</taxon>
        <taxon>Bacillota</taxon>
        <taxon>Bacilli</taxon>
        <taxon>Lactobacillales</taxon>
        <taxon>Lactobacillaceae</taxon>
        <taxon>Limosilactobacillus</taxon>
    </lineage>
</organism>
<evidence type="ECO:0000256" key="3">
    <source>
        <dbReference type="ARBA" id="ARBA00022980"/>
    </source>
</evidence>
<gene>
    <name evidence="6" type="primary">rpsN</name>
    <name evidence="7" type="ORF">IV45_GL000064</name>
</gene>
<sequence length="89" mass="10073">MAKKSKIAKLKHQEAMVAKYAKKRAALKAAGDYIGLSKLPANSSPVRLHNRDHYDGRPHAYMRKFGMSRLTFRKLAHEGKLPGVRKASW</sequence>
<dbReference type="RefSeq" id="WP_057740333.1">
    <property type="nucleotide sequence ID" value="NZ_JQBW01000006.1"/>
</dbReference>
<dbReference type="GO" id="GO:0006412">
    <property type="term" value="P:translation"/>
    <property type="evidence" value="ECO:0007669"/>
    <property type="project" value="UniProtKB-UniRule"/>
</dbReference>
<dbReference type="PANTHER" id="PTHR19836">
    <property type="entry name" value="30S RIBOSOMAL PROTEIN S14"/>
    <property type="match status" value="1"/>
</dbReference>
<name>A0A0R2I8T4_9LACO</name>
<dbReference type="InterPro" id="IPR001209">
    <property type="entry name" value="Ribosomal_uS14"/>
</dbReference>
<comment type="caution">
    <text evidence="7">The sequence shown here is derived from an EMBL/GenBank/DDBJ whole genome shotgun (WGS) entry which is preliminary data.</text>
</comment>
<evidence type="ECO:0000313" key="8">
    <source>
        <dbReference type="Proteomes" id="UP000050934"/>
    </source>
</evidence>
<dbReference type="Gene3D" id="4.10.830.10">
    <property type="entry name" value="30s Ribosomal Protein S14, Chain N"/>
    <property type="match status" value="1"/>
</dbReference>
<dbReference type="HAMAP" id="MF_00537">
    <property type="entry name" value="Ribosomal_uS14_1"/>
    <property type="match status" value="1"/>
</dbReference>
<keyword evidence="8" id="KW-1185">Reference proteome</keyword>
<dbReference type="EMBL" id="JQBW01000006">
    <property type="protein sequence ID" value="KRN59029.1"/>
    <property type="molecule type" value="Genomic_DNA"/>
</dbReference>
<comment type="similarity">
    <text evidence="1 6">Belongs to the universal ribosomal protein uS14 family.</text>
</comment>
<keyword evidence="6" id="KW-0694">RNA-binding</keyword>
<dbReference type="InterPro" id="IPR023036">
    <property type="entry name" value="Ribosomal_uS14_bac/plastid"/>
</dbReference>
<dbReference type="AlphaFoldDB" id="A0A0R2I8T4"/>
<dbReference type="PANTHER" id="PTHR19836:SF19">
    <property type="entry name" value="SMALL RIBOSOMAL SUBUNIT PROTEIN US14M"/>
    <property type="match status" value="1"/>
</dbReference>
<dbReference type="SUPFAM" id="SSF57716">
    <property type="entry name" value="Glucocorticoid receptor-like (DNA-binding domain)"/>
    <property type="match status" value="1"/>
</dbReference>
<keyword evidence="2 6" id="KW-0699">rRNA-binding</keyword>
<evidence type="ECO:0000256" key="6">
    <source>
        <dbReference type="HAMAP-Rule" id="MF_00537"/>
    </source>
</evidence>
<dbReference type="GO" id="GO:0003735">
    <property type="term" value="F:structural constituent of ribosome"/>
    <property type="evidence" value="ECO:0007669"/>
    <property type="project" value="InterPro"/>
</dbReference>
<dbReference type="PATRIC" id="fig|396268.3.peg.64"/>
<evidence type="ECO:0000313" key="7">
    <source>
        <dbReference type="EMBL" id="KRN59029.1"/>
    </source>
</evidence>
<dbReference type="GO" id="GO:0019843">
    <property type="term" value="F:rRNA binding"/>
    <property type="evidence" value="ECO:0007669"/>
    <property type="project" value="UniProtKB-UniRule"/>
</dbReference>
<evidence type="ECO:0000256" key="1">
    <source>
        <dbReference type="ARBA" id="ARBA00009083"/>
    </source>
</evidence>
<evidence type="ECO:0000256" key="2">
    <source>
        <dbReference type="ARBA" id="ARBA00022730"/>
    </source>
</evidence>
<dbReference type="Pfam" id="PF00253">
    <property type="entry name" value="Ribosomal_S14"/>
    <property type="match status" value="1"/>
</dbReference>
<dbReference type="NCBIfam" id="NF006477">
    <property type="entry name" value="PRK08881.1"/>
    <property type="match status" value="1"/>
</dbReference>
<protein>
    <recommendedName>
        <fullName evidence="5 6">Small ribosomal subunit protein uS14</fullName>
    </recommendedName>
</protein>
<evidence type="ECO:0000256" key="5">
    <source>
        <dbReference type="ARBA" id="ARBA00035167"/>
    </source>
</evidence>
<evidence type="ECO:0000256" key="4">
    <source>
        <dbReference type="ARBA" id="ARBA00023274"/>
    </source>
</evidence>
<dbReference type="GO" id="GO:0005737">
    <property type="term" value="C:cytoplasm"/>
    <property type="evidence" value="ECO:0007669"/>
    <property type="project" value="UniProtKB-ARBA"/>
</dbReference>
<dbReference type="InterPro" id="IPR043140">
    <property type="entry name" value="Ribosomal_uS14_sf"/>
</dbReference>
<dbReference type="STRING" id="396268.IV45_GL000064"/>
<comment type="subunit">
    <text evidence="6">Part of the 30S ribosomal subunit. Contacts proteins S3 and S10.</text>
</comment>
<reference evidence="7 8" key="1">
    <citation type="journal article" date="2015" name="Genome Announc.">
        <title>Expanding the biotechnology potential of lactobacilli through comparative genomics of 213 strains and associated genera.</title>
        <authorList>
            <person name="Sun Z."/>
            <person name="Harris H.M."/>
            <person name="McCann A."/>
            <person name="Guo C."/>
            <person name="Argimon S."/>
            <person name="Zhang W."/>
            <person name="Yang X."/>
            <person name="Jeffery I.B."/>
            <person name="Cooney J.C."/>
            <person name="Kagawa T.F."/>
            <person name="Liu W."/>
            <person name="Song Y."/>
            <person name="Salvetti E."/>
            <person name="Wrobel A."/>
            <person name="Rasinkangas P."/>
            <person name="Parkhill J."/>
            <person name="Rea M.C."/>
            <person name="O'Sullivan O."/>
            <person name="Ritari J."/>
            <person name="Douillard F.P."/>
            <person name="Paul Ross R."/>
            <person name="Yang R."/>
            <person name="Briner A.E."/>
            <person name="Felis G.E."/>
            <person name="de Vos W.M."/>
            <person name="Barrangou R."/>
            <person name="Klaenhammer T.R."/>
            <person name="Caufield P.W."/>
            <person name="Cui Y."/>
            <person name="Zhang H."/>
            <person name="O'Toole P.W."/>
        </authorList>
    </citation>
    <scope>NUCLEOTIDE SEQUENCE [LARGE SCALE GENOMIC DNA]</scope>
    <source>
        <strain evidence="7 8">DSM 17896</strain>
    </source>
</reference>
<accession>A0A0R2I8T4</accession>
<comment type="function">
    <text evidence="6">Binds 16S rRNA, required for the assembly of 30S particles and may also be responsible for determining the conformation of the 16S rRNA at the A site.</text>
</comment>
<dbReference type="GO" id="GO:0015935">
    <property type="term" value="C:small ribosomal subunit"/>
    <property type="evidence" value="ECO:0007669"/>
    <property type="project" value="TreeGrafter"/>
</dbReference>